<evidence type="ECO:0000256" key="1">
    <source>
        <dbReference type="ARBA" id="ARBA00007964"/>
    </source>
</evidence>
<dbReference type="GO" id="GO:0004665">
    <property type="term" value="F:prephenate dehydrogenase (NADP+) activity"/>
    <property type="evidence" value="ECO:0007669"/>
    <property type="project" value="InterPro"/>
</dbReference>
<evidence type="ECO:0000313" key="5">
    <source>
        <dbReference type="Proteomes" id="UP001304340"/>
    </source>
</evidence>
<dbReference type="Gene3D" id="1.10.3660.10">
    <property type="entry name" value="6-phosphogluconate dehydrogenase C-terminal like domain"/>
    <property type="match status" value="1"/>
</dbReference>
<keyword evidence="2" id="KW-0560">Oxidoreductase</keyword>
<evidence type="ECO:0000256" key="2">
    <source>
        <dbReference type="ARBA" id="ARBA00023002"/>
    </source>
</evidence>
<name>A0AAF0Z6H2_9MICO</name>
<dbReference type="AlphaFoldDB" id="A0AAF0Z6H2"/>
<evidence type="ECO:0000313" key="4">
    <source>
        <dbReference type="EMBL" id="WPF81261.1"/>
    </source>
</evidence>
<proteinExistence type="inferred from homology"/>
<dbReference type="InterPro" id="IPR003099">
    <property type="entry name" value="Prephen_DH"/>
</dbReference>
<dbReference type="SUPFAM" id="SSF48179">
    <property type="entry name" value="6-phosphogluconate dehydrogenase C-terminal domain-like"/>
    <property type="match status" value="1"/>
</dbReference>
<dbReference type="GO" id="GO:0008977">
    <property type="term" value="F:prephenate dehydrogenase (NAD+) activity"/>
    <property type="evidence" value="ECO:0007669"/>
    <property type="project" value="InterPro"/>
</dbReference>
<dbReference type="PROSITE" id="PS51176">
    <property type="entry name" value="PDH_ADH"/>
    <property type="match status" value="1"/>
</dbReference>
<dbReference type="Gene3D" id="3.40.50.720">
    <property type="entry name" value="NAD(P)-binding Rossmann-like Domain"/>
    <property type="match status" value="1"/>
</dbReference>
<dbReference type="Pfam" id="PF20463">
    <property type="entry name" value="PDH_C"/>
    <property type="match status" value="1"/>
</dbReference>
<dbReference type="Pfam" id="PF02153">
    <property type="entry name" value="PDH_N"/>
    <property type="match status" value="1"/>
</dbReference>
<protein>
    <submittedName>
        <fullName evidence="4">Prephenate dehydrogenase/arogenate dehydrogenase family protein</fullName>
    </submittedName>
</protein>
<gene>
    <name evidence="4" type="ORF">SANBI_002547</name>
</gene>
<keyword evidence="5" id="KW-1185">Reference proteome</keyword>
<dbReference type="SUPFAM" id="SSF51735">
    <property type="entry name" value="NAD(P)-binding Rossmann-fold domains"/>
    <property type="match status" value="1"/>
</dbReference>
<dbReference type="InterPro" id="IPR008927">
    <property type="entry name" value="6-PGluconate_DH-like_C_sf"/>
</dbReference>
<organism evidence="4 5">
    <name type="scientific">Sanguibacter biliveldensis</name>
    <dbReference type="NCBI Taxonomy" id="3030830"/>
    <lineage>
        <taxon>Bacteria</taxon>
        <taxon>Bacillati</taxon>
        <taxon>Actinomycetota</taxon>
        <taxon>Actinomycetes</taxon>
        <taxon>Micrococcales</taxon>
        <taxon>Sanguibacteraceae</taxon>
        <taxon>Sanguibacter</taxon>
    </lineage>
</organism>
<feature type="domain" description="Prephenate/arogenate dehydrogenase" evidence="3">
    <location>
        <begin position="6"/>
        <end position="291"/>
    </location>
</feature>
<dbReference type="InterPro" id="IPR050812">
    <property type="entry name" value="Preph/Arog_dehydrog"/>
</dbReference>
<dbReference type="GO" id="GO:0070403">
    <property type="term" value="F:NAD+ binding"/>
    <property type="evidence" value="ECO:0007669"/>
    <property type="project" value="InterPro"/>
</dbReference>
<dbReference type="KEGG" id="sbil:SANBI_002547"/>
<dbReference type="RefSeq" id="WP_319155565.1">
    <property type="nucleotide sequence ID" value="NZ_CP138359.1"/>
</dbReference>
<dbReference type="EMBL" id="CP138359">
    <property type="protein sequence ID" value="WPF81261.1"/>
    <property type="molecule type" value="Genomic_DNA"/>
</dbReference>
<dbReference type="GO" id="GO:0006571">
    <property type="term" value="P:tyrosine biosynthetic process"/>
    <property type="evidence" value="ECO:0007669"/>
    <property type="project" value="InterPro"/>
</dbReference>
<dbReference type="Proteomes" id="UP001304340">
    <property type="component" value="Chromosome"/>
</dbReference>
<dbReference type="InterPro" id="IPR046826">
    <property type="entry name" value="PDH_N"/>
</dbReference>
<evidence type="ECO:0000259" key="3">
    <source>
        <dbReference type="PROSITE" id="PS51176"/>
    </source>
</evidence>
<sequence length="328" mass="33789">MSQHAQHVAVVGLGLIGGSVAQTLVADGRRVTGWDPDASTRELAGAACVEVVATLEELAASGAPLVVVAVPLRAVRATVEGLAASLPASTVLTDVASVKGPVRDAVQAAGLGDRYVGAHPMAGTEHSGFAAADPDLLREVRWAVTLDETTNLDAFFTVAEMITGPFASVVHPLTDDVHDEAVALVSHVPHVVATELLNLVVGSPVSEVAQGLAAGSFRDGTRVARTTPRRTQAMVTDNAGWVAAALRLAARDLEVLASQLEEGAQVDEFFDRADPIRGAAAPDRSTRSLQVGADGWQTDLTERGRQGAQVVAVDPGAASVELSEGRAG</sequence>
<reference evidence="5" key="1">
    <citation type="submission" date="2023-11" db="EMBL/GenBank/DDBJ databases">
        <authorList>
            <person name="Helweg L.P."/>
            <person name="Kiel A."/>
            <person name="Hitz F."/>
            <person name="Ruckert-Reed C."/>
            <person name="Busche T."/>
            <person name="Kaltschmidt B."/>
            <person name="Kaltschmidt C."/>
        </authorList>
    </citation>
    <scope>NUCLEOTIDE SEQUENCE [LARGE SCALE GENOMIC DNA]</scope>
    <source>
        <strain evidence="5">4.1</strain>
    </source>
</reference>
<dbReference type="PANTHER" id="PTHR21363:SF0">
    <property type="entry name" value="PREPHENATE DEHYDROGENASE [NADP(+)]"/>
    <property type="match status" value="1"/>
</dbReference>
<accession>A0AAF0Z6H2</accession>
<dbReference type="PANTHER" id="PTHR21363">
    <property type="entry name" value="PREPHENATE DEHYDROGENASE"/>
    <property type="match status" value="1"/>
</dbReference>
<dbReference type="InterPro" id="IPR036291">
    <property type="entry name" value="NAD(P)-bd_dom_sf"/>
</dbReference>
<dbReference type="InterPro" id="IPR046825">
    <property type="entry name" value="PDH_C"/>
</dbReference>
<comment type="similarity">
    <text evidence="1">Belongs to the prephenate/arogenate dehydrogenase family.</text>
</comment>